<comment type="caution">
    <text evidence="1">The sequence shown here is derived from an EMBL/GenBank/DDBJ whole genome shotgun (WGS) entry which is preliminary data.</text>
</comment>
<gene>
    <name evidence="1" type="ORF">IWQ57_006025</name>
</gene>
<sequence length="135" mass="14251">HGVVAANCITGKNGKPVTDKLTIALYGATVSQVVTVARIVVHPSYNPATLANNIAVVVFSITGSTAPISVIPPGTSKWDDSCLVRRTLADPQRPKWNGPHLTRFQNNASDLCKVASPIYAANVGDYLCNNAVINP</sequence>
<dbReference type="Proteomes" id="UP001140234">
    <property type="component" value="Unassembled WGS sequence"/>
</dbReference>
<name>A0ACC1JL50_9FUNG</name>
<dbReference type="EMBL" id="JANBUJ010003201">
    <property type="protein sequence ID" value="KAJ2761528.1"/>
    <property type="molecule type" value="Genomic_DNA"/>
</dbReference>
<proteinExistence type="predicted"/>
<keyword evidence="2" id="KW-1185">Reference proteome</keyword>
<evidence type="ECO:0000313" key="2">
    <source>
        <dbReference type="Proteomes" id="UP001140234"/>
    </source>
</evidence>
<feature type="non-terminal residue" evidence="1">
    <location>
        <position position="1"/>
    </location>
</feature>
<evidence type="ECO:0000313" key="1">
    <source>
        <dbReference type="EMBL" id="KAJ2761528.1"/>
    </source>
</evidence>
<feature type="non-terminal residue" evidence="1">
    <location>
        <position position="135"/>
    </location>
</feature>
<protein>
    <submittedName>
        <fullName evidence="1">Uncharacterized protein</fullName>
    </submittedName>
</protein>
<organism evidence="1 2">
    <name type="scientific">Coemansia nantahalensis</name>
    <dbReference type="NCBI Taxonomy" id="2789366"/>
    <lineage>
        <taxon>Eukaryota</taxon>
        <taxon>Fungi</taxon>
        <taxon>Fungi incertae sedis</taxon>
        <taxon>Zoopagomycota</taxon>
        <taxon>Kickxellomycotina</taxon>
        <taxon>Kickxellomycetes</taxon>
        <taxon>Kickxellales</taxon>
        <taxon>Kickxellaceae</taxon>
        <taxon>Coemansia</taxon>
    </lineage>
</organism>
<accession>A0ACC1JL50</accession>
<reference evidence="1" key="1">
    <citation type="submission" date="2022-07" db="EMBL/GenBank/DDBJ databases">
        <title>Phylogenomic reconstructions and comparative analyses of Kickxellomycotina fungi.</title>
        <authorList>
            <person name="Reynolds N.K."/>
            <person name="Stajich J.E."/>
            <person name="Barry K."/>
            <person name="Grigoriev I.V."/>
            <person name="Crous P."/>
            <person name="Smith M.E."/>
        </authorList>
    </citation>
    <scope>NUCLEOTIDE SEQUENCE</scope>
    <source>
        <strain evidence="1">CBS 109366</strain>
    </source>
</reference>